<keyword evidence="3" id="KW-0732">Signal</keyword>
<evidence type="ECO:0000313" key="4">
    <source>
        <dbReference type="EMBL" id="SIS81440.1"/>
    </source>
</evidence>
<feature type="transmembrane region" description="Helical" evidence="2">
    <location>
        <begin position="68"/>
        <end position="88"/>
    </location>
</feature>
<protein>
    <submittedName>
        <fullName evidence="4">Uncharacterized protein</fullName>
    </submittedName>
</protein>
<feature type="chain" id="PRO_5013292270" evidence="3">
    <location>
        <begin position="25"/>
        <end position="287"/>
    </location>
</feature>
<reference evidence="5" key="1">
    <citation type="submission" date="2017-01" db="EMBL/GenBank/DDBJ databases">
        <authorList>
            <person name="Varghese N."/>
            <person name="Submissions S."/>
        </authorList>
    </citation>
    <scope>NUCLEOTIDE SEQUENCE [LARGE SCALE GENOMIC DNA]</scope>
    <source>
        <strain evidence="5">DSM 19945</strain>
    </source>
</reference>
<evidence type="ECO:0000313" key="5">
    <source>
        <dbReference type="Proteomes" id="UP000186221"/>
    </source>
</evidence>
<name>A0A1N7M5T9_9RHOB</name>
<evidence type="ECO:0000256" key="2">
    <source>
        <dbReference type="SAM" id="Phobius"/>
    </source>
</evidence>
<dbReference type="Proteomes" id="UP000186221">
    <property type="component" value="Unassembled WGS sequence"/>
</dbReference>
<organism evidence="4 5">
    <name type="scientific">Rhodobacter aestuarii</name>
    <dbReference type="NCBI Taxonomy" id="453582"/>
    <lineage>
        <taxon>Bacteria</taxon>
        <taxon>Pseudomonadati</taxon>
        <taxon>Pseudomonadota</taxon>
        <taxon>Alphaproteobacteria</taxon>
        <taxon>Rhodobacterales</taxon>
        <taxon>Rhodobacter group</taxon>
        <taxon>Rhodobacter</taxon>
    </lineage>
</organism>
<keyword evidence="2" id="KW-1133">Transmembrane helix</keyword>
<dbReference type="AlphaFoldDB" id="A0A1N7M5T9"/>
<accession>A0A1N7M5T9</accession>
<keyword evidence="2" id="KW-0812">Transmembrane</keyword>
<feature type="signal peptide" evidence="3">
    <location>
        <begin position="1"/>
        <end position="24"/>
    </location>
</feature>
<keyword evidence="2" id="KW-0472">Membrane</keyword>
<dbReference type="OrthoDB" id="7182985at2"/>
<dbReference type="RefSeq" id="WP_076484645.1">
    <property type="nucleotide sequence ID" value="NZ_FTOG01000005.1"/>
</dbReference>
<gene>
    <name evidence="4" type="ORF">SAMN05421580_105133</name>
</gene>
<evidence type="ECO:0000256" key="1">
    <source>
        <dbReference type="SAM" id="MobiDB-lite"/>
    </source>
</evidence>
<feature type="region of interest" description="Disordered" evidence="1">
    <location>
        <begin position="28"/>
        <end position="53"/>
    </location>
</feature>
<sequence length="287" mass="30892">MRYRAKLRSLLIVASLALCAPALAQTDPTPPTSAPVVASETAAPETPAPAASPVPAAELDTAALAAELARVLALVILIESAMAALFRWRAYRILFNGRALKTPIMFAVGWLVVTRFDYDIVARMLEIAYPGSETLRSSSLSQILSAMVIAGGSSGIADIFHRMGLRTPIAEETRAKVKSETEAWLAILIDRKEAVGDIQVGLRKLTTMQQVPIAGTVGERSFGERFRNAFGLIRLRFPREEGQIVSANIDYEITLHYATTLGGPLSETKSMKAAFAPGALVDLRLTA</sequence>
<proteinExistence type="predicted"/>
<evidence type="ECO:0000256" key="3">
    <source>
        <dbReference type="SAM" id="SignalP"/>
    </source>
</evidence>
<dbReference type="EMBL" id="FTOG01000005">
    <property type="protein sequence ID" value="SIS81440.1"/>
    <property type="molecule type" value="Genomic_DNA"/>
</dbReference>
<keyword evidence="5" id="KW-1185">Reference proteome</keyword>